<name>A0ABQ3TZ07_STRHY</name>
<organism evidence="2 3">
    <name type="scientific">Streptomyces hygroscopicus</name>
    <dbReference type="NCBI Taxonomy" id="1912"/>
    <lineage>
        <taxon>Bacteria</taxon>
        <taxon>Bacillati</taxon>
        <taxon>Actinomycetota</taxon>
        <taxon>Actinomycetes</taxon>
        <taxon>Kitasatosporales</taxon>
        <taxon>Streptomycetaceae</taxon>
        <taxon>Streptomyces</taxon>
        <taxon>Streptomyces violaceusniger group</taxon>
    </lineage>
</organism>
<dbReference type="EMBL" id="BNEK01000003">
    <property type="protein sequence ID" value="GHJ28616.1"/>
    <property type="molecule type" value="Genomic_DNA"/>
</dbReference>
<feature type="compositionally biased region" description="Polar residues" evidence="1">
    <location>
        <begin position="1"/>
        <end position="13"/>
    </location>
</feature>
<comment type="caution">
    <text evidence="2">The sequence shown here is derived from an EMBL/GenBank/DDBJ whole genome shotgun (WGS) entry which is preliminary data.</text>
</comment>
<evidence type="ECO:0000256" key="1">
    <source>
        <dbReference type="SAM" id="MobiDB-lite"/>
    </source>
</evidence>
<feature type="region of interest" description="Disordered" evidence="1">
    <location>
        <begin position="1"/>
        <end position="35"/>
    </location>
</feature>
<keyword evidence="3" id="KW-1185">Reference proteome</keyword>
<gene>
    <name evidence="2" type="ORF">TPA0910_30490</name>
</gene>
<sequence>MVLGLQTSLTGEQTPDAERQEPRKAQKAKAKDGLRKAEEVPLPLLEELAEKKPEDLAVILGEDLTRHVKVIGKLYSQVQLVRNLLSKAQGIQRVMEADLNRKALEVQREAEEAKGKAVAEAETEDNSATPQKKTGAKPAAKKAAPGTASKPTAEARPAARTTTGRKAPARKSTEAKPVAKTAEAAPIK</sequence>
<feature type="region of interest" description="Disordered" evidence="1">
    <location>
        <begin position="115"/>
        <end position="188"/>
    </location>
</feature>
<accession>A0ABQ3TZ07</accession>
<reference evidence="2" key="1">
    <citation type="submission" date="2024-05" db="EMBL/GenBank/DDBJ databases">
        <title>Whole genome shotgun sequence of Streptomyces hygroscopicus NBRC 113678.</title>
        <authorList>
            <person name="Komaki H."/>
            <person name="Tamura T."/>
        </authorList>
    </citation>
    <scope>NUCLEOTIDE SEQUENCE</scope>
    <source>
        <strain evidence="2">N11-34</strain>
    </source>
</reference>
<protein>
    <submittedName>
        <fullName evidence="2">Uncharacterized protein</fullName>
    </submittedName>
</protein>
<evidence type="ECO:0000313" key="3">
    <source>
        <dbReference type="Proteomes" id="UP001054854"/>
    </source>
</evidence>
<feature type="compositionally biased region" description="Basic and acidic residues" evidence="1">
    <location>
        <begin position="16"/>
        <end position="35"/>
    </location>
</feature>
<feature type="compositionally biased region" description="Low complexity" evidence="1">
    <location>
        <begin position="128"/>
        <end position="166"/>
    </location>
</feature>
<proteinExistence type="predicted"/>
<evidence type="ECO:0000313" key="2">
    <source>
        <dbReference type="EMBL" id="GHJ28616.1"/>
    </source>
</evidence>
<dbReference type="Proteomes" id="UP001054854">
    <property type="component" value="Unassembled WGS sequence"/>
</dbReference>